<comment type="subcellular location">
    <subcellularLocation>
        <location evidence="1">Periplasm</location>
    </subcellularLocation>
</comment>
<evidence type="ECO:0000259" key="7">
    <source>
        <dbReference type="Pfam" id="PF17188"/>
    </source>
</evidence>
<dbReference type="RefSeq" id="WP_076513804.1">
    <property type="nucleotide sequence ID" value="NZ_FTOH01000001.1"/>
</dbReference>
<evidence type="ECO:0000256" key="5">
    <source>
        <dbReference type="SAM" id="SignalP"/>
    </source>
</evidence>
<dbReference type="Gene3D" id="2.50.20.10">
    <property type="entry name" value="Lipoprotein localisation LolA/LolB/LppX"/>
    <property type="match status" value="1"/>
</dbReference>
<evidence type="ECO:0000256" key="1">
    <source>
        <dbReference type="ARBA" id="ARBA00004418"/>
    </source>
</evidence>
<feature type="signal peptide" evidence="5">
    <location>
        <begin position="1"/>
        <end position="26"/>
    </location>
</feature>
<organism evidence="8 9">
    <name type="scientific">Thalassolituus maritimus</name>
    <dbReference type="NCBI Taxonomy" id="484498"/>
    <lineage>
        <taxon>Bacteria</taxon>
        <taxon>Pseudomonadati</taxon>
        <taxon>Pseudomonadota</taxon>
        <taxon>Gammaproteobacteria</taxon>
        <taxon>Oceanospirillales</taxon>
        <taxon>Oceanospirillaceae</taxon>
        <taxon>Thalassolituus</taxon>
    </lineage>
</organism>
<protein>
    <submittedName>
        <fullName evidence="8">Sigma E regulatory protein, MucB/RseB</fullName>
    </submittedName>
</protein>
<evidence type="ECO:0000256" key="3">
    <source>
        <dbReference type="ARBA" id="ARBA00022729"/>
    </source>
</evidence>
<feature type="domain" description="MucB/RseB C-terminal" evidence="7">
    <location>
        <begin position="225"/>
        <end position="319"/>
    </location>
</feature>
<dbReference type="GO" id="GO:0030288">
    <property type="term" value="C:outer membrane-bounded periplasmic space"/>
    <property type="evidence" value="ECO:0007669"/>
    <property type="project" value="TreeGrafter"/>
</dbReference>
<dbReference type="InterPro" id="IPR033434">
    <property type="entry name" value="MucB/RseB_N"/>
</dbReference>
<dbReference type="OrthoDB" id="7067274at2"/>
<evidence type="ECO:0000313" key="8">
    <source>
        <dbReference type="EMBL" id="SIS44046.1"/>
    </source>
</evidence>
<name>A0A1N7J472_9GAMM</name>
<dbReference type="STRING" id="484498.SAMN05421686_101327"/>
<dbReference type="PANTHER" id="PTHR38782:SF1">
    <property type="entry name" value="SIGMA-E FACTOR REGULATORY PROTEIN RSEB"/>
    <property type="match status" value="1"/>
</dbReference>
<keyword evidence="3 5" id="KW-0732">Signal</keyword>
<keyword evidence="4" id="KW-0574">Periplasm</keyword>
<dbReference type="Pfam" id="PF03888">
    <property type="entry name" value="MucB_RseB"/>
    <property type="match status" value="1"/>
</dbReference>
<evidence type="ECO:0000256" key="4">
    <source>
        <dbReference type="ARBA" id="ARBA00022764"/>
    </source>
</evidence>
<feature type="domain" description="MucB/RseB N-terminal" evidence="6">
    <location>
        <begin position="31"/>
        <end position="202"/>
    </location>
</feature>
<dbReference type="GO" id="GO:0045152">
    <property type="term" value="F:antisigma factor binding"/>
    <property type="evidence" value="ECO:0007669"/>
    <property type="project" value="TreeGrafter"/>
</dbReference>
<dbReference type="PANTHER" id="PTHR38782">
    <property type="match status" value="1"/>
</dbReference>
<dbReference type="AlphaFoldDB" id="A0A1N7J472"/>
<dbReference type="InterPro" id="IPR033436">
    <property type="entry name" value="MucB/RseB_C"/>
</dbReference>
<dbReference type="PIRSF" id="PIRSF005427">
    <property type="entry name" value="RseB"/>
    <property type="match status" value="1"/>
</dbReference>
<gene>
    <name evidence="8" type="ORF">SAMN05421686_101327</name>
</gene>
<dbReference type="Proteomes" id="UP000185639">
    <property type="component" value="Unassembled WGS sequence"/>
</dbReference>
<reference evidence="9" key="1">
    <citation type="submission" date="2017-01" db="EMBL/GenBank/DDBJ databases">
        <authorList>
            <person name="Varghese N."/>
            <person name="Submissions S."/>
        </authorList>
    </citation>
    <scope>NUCLEOTIDE SEQUENCE [LARGE SCALE GENOMIC DNA]</scope>
    <source>
        <strain evidence="9">DSM 24913</strain>
    </source>
</reference>
<dbReference type="CDD" id="cd16327">
    <property type="entry name" value="RseB"/>
    <property type="match status" value="1"/>
</dbReference>
<keyword evidence="9" id="KW-1185">Reference proteome</keyword>
<evidence type="ECO:0000313" key="9">
    <source>
        <dbReference type="Proteomes" id="UP000185639"/>
    </source>
</evidence>
<evidence type="ECO:0000256" key="2">
    <source>
        <dbReference type="ARBA" id="ARBA00008150"/>
    </source>
</evidence>
<comment type="similarity">
    <text evidence="2">Belongs to the RseB family.</text>
</comment>
<feature type="chain" id="PRO_5013224314" evidence="5">
    <location>
        <begin position="27"/>
        <end position="329"/>
    </location>
</feature>
<accession>A0A1N7J472</accession>
<evidence type="ECO:0000259" key="6">
    <source>
        <dbReference type="Pfam" id="PF03888"/>
    </source>
</evidence>
<dbReference type="EMBL" id="FTOH01000001">
    <property type="protein sequence ID" value="SIS44046.1"/>
    <property type="molecule type" value="Genomic_DNA"/>
</dbReference>
<dbReference type="Pfam" id="PF17188">
    <property type="entry name" value="MucB_RseB_C"/>
    <property type="match status" value="1"/>
</dbReference>
<dbReference type="Gene3D" id="3.30.200.100">
    <property type="entry name" value="MucB/RseB, C-terminal domain"/>
    <property type="match status" value="1"/>
</dbReference>
<sequence length="329" mass="36626">MLESLSTRCFTALLAVGLTFGVSASAGDQKALSLMSDMSEAVRSKSYSGTVMFGSPARWESARIQQTYRNQGLVQRTDYLTGLERSQIRAHDEIVCIHEGQHQSGMTPDVMKPFGHNFPSSLSALDQSYDFALADLQSERVAGRQTISIWITPEHPDRYAHQIWLDKASKLPLKAEMTNEQGRVLRRYQFVSLDTEFTMPDNESRAADVGHTLQFSKKNSVDVSPESDWFPSWLPQGFHIQQAIKSDDNIRMTFSDGLASFSLFVDRVGQGRSSSSRVSRQWGPVSATVEDILTQDGQHVRLSVVGELPPVTLDKVLDSAIPSYSLSMK</sequence>
<dbReference type="GO" id="GO:0032885">
    <property type="term" value="P:regulation of polysaccharide biosynthetic process"/>
    <property type="evidence" value="ECO:0007669"/>
    <property type="project" value="TreeGrafter"/>
</dbReference>
<dbReference type="InterPro" id="IPR038484">
    <property type="entry name" value="MucB/RseB_C_sf"/>
</dbReference>
<dbReference type="InterPro" id="IPR005588">
    <property type="entry name" value="MucB_RseB"/>
</dbReference>
<proteinExistence type="inferred from homology"/>